<organism evidence="3 4">
    <name type="scientific">Paenibacillus nicotianae</name>
    <dbReference type="NCBI Taxonomy" id="1526551"/>
    <lineage>
        <taxon>Bacteria</taxon>
        <taxon>Bacillati</taxon>
        <taxon>Bacillota</taxon>
        <taxon>Bacilli</taxon>
        <taxon>Bacillales</taxon>
        <taxon>Paenibacillaceae</taxon>
        <taxon>Paenibacillus</taxon>
    </lineage>
</organism>
<evidence type="ECO:0000313" key="3">
    <source>
        <dbReference type="EMBL" id="MFD1990110.1"/>
    </source>
</evidence>
<protein>
    <submittedName>
        <fullName evidence="3">Uncharacterized protein</fullName>
    </submittedName>
</protein>
<dbReference type="RefSeq" id="WP_204823809.1">
    <property type="nucleotide sequence ID" value="NZ_JBHUGF010000010.1"/>
</dbReference>
<feature type="coiled-coil region" evidence="1">
    <location>
        <begin position="33"/>
        <end position="60"/>
    </location>
</feature>
<feature type="transmembrane region" description="Helical" evidence="2">
    <location>
        <begin position="15"/>
        <end position="32"/>
    </location>
</feature>
<evidence type="ECO:0000256" key="2">
    <source>
        <dbReference type="SAM" id="Phobius"/>
    </source>
</evidence>
<evidence type="ECO:0000256" key="1">
    <source>
        <dbReference type="SAM" id="Coils"/>
    </source>
</evidence>
<dbReference type="EMBL" id="JBHUGF010000010">
    <property type="protein sequence ID" value="MFD1990110.1"/>
    <property type="molecule type" value="Genomic_DNA"/>
</dbReference>
<accession>A0ABW4UT71</accession>
<keyword evidence="2" id="KW-0472">Membrane</keyword>
<keyword evidence="2" id="KW-0812">Transmembrane</keyword>
<name>A0ABW4UT71_9BACL</name>
<comment type="caution">
    <text evidence="3">The sequence shown here is derived from an EMBL/GenBank/DDBJ whole genome shotgun (WGS) entry which is preliminary data.</text>
</comment>
<dbReference type="Proteomes" id="UP001597403">
    <property type="component" value="Unassembled WGS sequence"/>
</dbReference>
<evidence type="ECO:0000313" key="4">
    <source>
        <dbReference type="Proteomes" id="UP001597403"/>
    </source>
</evidence>
<gene>
    <name evidence="3" type="ORF">ACFSGI_09080</name>
</gene>
<keyword evidence="1" id="KW-0175">Coiled coil</keyword>
<reference evidence="4" key="1">
    <citation type="journal article" date="2019" name="Int. J. Syst. Evol. Microbiol.">
        <title>The Global Catalogue of Microorganisms (GCM) 10K type strain sequencing project: providing services to taxonomists for standard genome sequencing and annotation.</title>
        <authorList>
            <consortium name="The Broad Institute Genomics Platform"/>
            <consortium name="The Broad Institute Genome Sequencing Center for Infectious Disease"/>
            <person name="Wu L."/>
            <person name="Ma J."/>
        </authorList>
    </citation>
    <scope>NUCLEOTIDE SEQUENCE [LARGE SCALE GENOMIC DNA]</scope>
    <source>
        <strain evidence="4">CGMCC 1.15067</strain>
    </source>
</reference>
<keyword evidence="2" id="KW-1133">Transmembrane helix</keyword>
<keyword evidence="4" id="KW-1185">Reference proteome</keyword>
<proteinExistence type="predicted"/>
<sequence length="76" mass="8780">MIEPFNQLIDLLSNSNPWVVVSALFLIYSVFITKRYFKALDRAETAADKIEQERAELLQRAIQLPPVTSDQREEAQ</sequence>